<evidence type="ECO:0000313" key="3">
    <source>
        <dbReference type="Proteomes" id="UP000178951"/>
    </source>
</evidence>
<reference evidence="2 3" key="1">
    <citation type="journal article" date="2016" name="Nat. Commun.">
        <title>Thousands of microbial genomes shed light on interconnected biogeochemical processes in an aquifer system.</title>
        <authorList>
            <person name="Anantharaman K."/>
            <person name="Brown C.T."/>
            <person name="Hug L.A."/>
            <person name="Sharon I."/>
            <person name="Castelle C.J."/>
            <person name="Probst A.J."/>
            <person name="Thomas B.C."/>
            <person name="Singh A."/>
            <person name="Wilkins M.J."/>
            <person name="Karaoz U."/>
            <person name="Brodie E.L."/>
            <person name="Williams K.H."/>
            <person name="Hubbard S.S."/>
            <person name="Banfield J.F."/>
        </authorList>
    </citation>
    <scope>NUCLEOTIDE SEQUENCE [LARGE SCALE GENOMIC DNA]</scope>
</reference>
<proteinExistence type="predicted"/>
<keyword evidence="1" id="KW-1133">Transmembrane helix</keyword>
<feature type="transmembrane region" description="Helical" evidence="1">
    <location>
        <begin position="54"/>
        <end position="77"/>
    </location>
</feature>
<protein>
    <recommendedName>
        <fullName evidence="4">NADH-quinone oxidoreductase subunit J</fullName>
    </recommendedName>
</protein>
<dbReference type="STRING" id="1802583.A2311_02110"/>
<dbReference type="AlphaFoldDB" id="A0A1F4TW67"/>
<keyword evidence="1" id="KW-0812">Transmembrane</keyword>
<evidence type="ECO:0000313" key="2">
    <source>
        <dbReference type="EMBL" id="OGC36810.1"/>
    </source>
</evidence>
<feature type="transmembrane region" description="Helical" evidence="1">
    <location>
        <begin position="97"/>
        <end position="114"/>
    </location>
</feature>
<dbReference type="Proteomes" id="UP000178951">
    <property type="component" value="Unassembled WGS sequence"/>
</dbReference>
<dbReference type="Gene3D" id="1.20.120.1200">
    <property type="entry name" value="NADH-ubiquinone/plastoquinone oxidoreductase chain 6, subunit NuoJ"/>
    <property type="match status" value="1"/>
</dbReference>
<feature type="transmembrane region" description="Helical" evidence="1">
    <location>
        <begin position="143"/>
        <end position="164"/>
    </location>
</feature>
<dbReference type="EMBL" id="MEUF01000005">
    <property type="protein sequence ID" value="OGC36810.1"/>
    <property type="molecule type" value="Genomic_DNA"/>
</dbReference>
<keyword evidence="1" id="KW-0472">Membrane</keyword>
<name>A0A1F4TW67_UNCSA</name>
<sequence length="167" mass="18699">MRLGNLEIEIIIALFLVLTALWTVMARSLLRAAIGLALTSAMLTVMMYKLNAPLAAVFELSVCSGLISVIFITTISLTQPLTWAEIYEHERERLSRFRPLPFIILLLGLFFWLVKVDLALPTVVAEKVTDVRVVLWSLRQLDLVGQIICLLAGAFGVTILFKAWRGK</sequence>
<comment type="caution">
    <text evidence="2">The sequence shown here is derived from an EMBL/GenBank/DDBJ whole genome shotgun (WGS) entry which is preliminary data.</text>
</comment>
<gene>
    <name evidence="2" type="ORF">A2311_02110</name>
</gene>
<evidence type="ECO:0000256" key="1">
    <source>
        <dbReference type="SAM" id="Phobius"/>
    </source>
</evidence>
<accession>A0A1F4TW67</accession>
<evidence type="ECO:0008006" key="4">
    <source>
        <dbReference type="Google" id="ProtNLM"/>
    </source>
</evidence>
<organism evidence="2 3">
    <name type="scientific">candidate division WOR-1 bacterium RIFOXYB2_FULL_48_7</name>
    <dbReference type="NCBI Taxonomy" id="1802583"/>
    <lineage>
        <taxon>Bacteria</taxon>
        <taxon>Bacillati</taxon>
        <taxon>Saganbacteria</taxon>
    </lineage>
</organism>
<dbReference type="InterPro" id="IPR042106">
    <property type="entry name" value="Nuo/plastoQ_OxRdtase_6_NuoJ"/>
</dbReference>
<feature type="transmembrane region" description="Helical" evidence="1">
    <location>
        <begin position="6"/>
        <end position="24"/>
    </location>
</feature>